<dbReference type="SUPFAM" id="SSF57997">
    <property type="entry name" value="Tropomyosin"/>
    <property type="match status" value="1"/>
</dbReference>
<keyword evidence="3" id="KW-1185">Reference proteome</keyword>
<keyword evidence="1" id="KW-0175">Coiled coil</keyword>
<feature type="coiled-coil region" evidence="1">
    <location>
        <begin position="48"/>
        <end position="89"/>
    </location>
</feature>
<reference evidence="2" key="1">
    <citation type="submission" date="2020-08" db="EMBL/GenBank/DDBJ databases">
        <title>Multicomponent nature underlies the extraordinary mechanical properties of spider dragline silk.</title>
        <authorList>
            <person name="Kono N."/>
            <person name="Nakamura H."/>
            <person name="Mori M."/>
            <person name="Yoshida Y."/>
            <person name="Ohtoshi R."/>
            <person name="Malay A.D."/>
            <person name="Moran D.A.P."/>
            <person name="Tomita M."/>
            <person name="Numata K."/>
            <person name="Arakawa K."/>
        </authorList>
    </citation>
    <scope>NUCLEOTIDE SEQUENCE</scope>
</reference>
<dbReference type="EMBL" id="BMAV01010386">
    <property type="protein sequence ID" value="GFY55432.1"/>
    <property type="molecule type" value="Genomic_DNA"/>
</dbReference>
<dbReference type="AlphaFoldDB" id="A0A8X6XK77"/>
<evidence type="ECO:0000313" key="3">
    <source>
        <dbReference type="Proteomes" id="UP000886998"/>
    </source>
</evidence>
<organism evidence="2 3">
    <name type="scientific">Trichonephila inaurata madagascariensis</name>
    <dbReference type="NCBI Taxonomy" id="2747483"/>
    <lineage>
        <taxon>Eukaryota</taxon>
        <taxon>Metazoa</taxon>
        <taxon>Ecdysozoa</taxon>
        <taxon>Arthropoda</taxon>
        <taxon>Chelicerata</taxon>
        <taxon>Arachnida</taxon>
        <taxon>Araneae</taxon>
        <taxon>Araneomorphae</taxon>
        <taxon>Entelegynae</taxon>
        <taxon>Araneoidea</taxon>
        <taxon>Nephilidae</taxon>
        <taxon>Trichonephila</taxon>
        <taxon>Trichonephila inaurata</taxon>
    </lineage>
</organism>
<gene>
    <name evidence="2" type="ORF">TNIN_458701</name>
</gene>
<dbReference type="Proteomes" id="UP000886998">
    <property type="component" value="Unassembled WGS sequence"/>
</dbReference>
<name>A0A8X6XK77_9ARAC</name>
<accession>A0A8X6XK77</accession>
<sequence>MSPFIIPSSSFDPSGSEQDKFWNIRALALRRPNDVVWNEQQGKEKEHIGKKAEKLAKLEEKYETLHDTFKIAEKRLVEKESECASLKEKLLIVSTRMESNDHPKTSMSTKE</sequence>
<evidence type="ECO:0000256" key="1">
    <source>
        <dbReference type="SAM" id="Coils"/>
    </source>
</evidence>
<proteinExistence type="predicted"/>
<evidence type="ECO:0000313" key="2">
    <source>
        <dbReference type="EMBL" id="GFY55432.1"/>
    </source>
</evidence>
<comment type="caution">
    <text evidence="2">The sequence shown here is derived from an EMBL/GenBank/DDBJ whole genome shotgun (WGS) entry which is preliminary data.</text>
</comment>
<protein>
    <submittedName>
        <fullName evidence="2">Uncharacterized protein</fullName>
    </submittedName>
</protein>